<evidence type="ECO:0000256" key="3">
    <source>
        <dbReference type="ARBA" id="ARBA00012782"/>
    </source>
</evidence>
<dbReference type="SUPFAM" id="SSF51338">
    <property type="entry name" value="Composite domain of metallo-dependent hydrolases"/>
    <property type="match status" value="1"/>
</dbReference>
<comment type="catalytic activity">
    <reaction evidence="6 8">
        <text>adenine + H2O + H(+) = hypoxanthine + NH4(+)</text>
        <dbReference type="Rhea" id="RHEA:23688"/>
        <dbReference type="ChEBI" id="CHEBI:15377"/>
        <dbReference type="ChEBI" id="CHEBI:15378"/>
        <dbReference type="ChEBI" id="CHEBI:16708"/>
        <dbReference type="ChEBI" id="CHEBI:17368"/>
        <dbReference type="ChEBI" id="CHEBI:28938"/>
        <dbReference type="EC" id="3.5.4.2"/>
    </reaction>
</comment>
<evidence type="ECO:0000256" key="5">
    <source>
        <dbReference type="ARBA" id="ARBA00023211"/>
    </source>
</evidence>
<dbReference type="Proteomes" id="UP000631418">
    <property type="component" value="Unassembled WGS sequence"/>
</dbReference>
<dbReference type="InterPro" id="IPR006680">
    <property type="entry name" value="Amidohydro-rel"/>
</dbReference>
<dbReference type="NCBIfam" id="TIGR01178">
    <property type="entry name" value="ade"/>
    <property type="match status" value="1"/>
</dbReference>
<comment type="cofactor">
    <cofactor evidence="1 8">
        <name>Mn(2+)</name>
        <dbReference type="ChEBI" id="CHEBI:29035"/>
    </cofactor>
</comment>
<protein>
    <recommendedName>
        <fullName evidence="7 8">Adenine deaminase</fullName>
        <shortName evidence="8">Adenase</shortName>
        <shortName evidence="8">Adenine aminase</shortName>
        <ecNumber evidence="3 8">3.5.4.2</ecNumber>
    </recommendedName>
</protein>
<evidence type="ECO:0000256" key="2">
    <source>
        <dbReference type="ARBA" id="ARBA00006773"/>
    </source>
</evidence>
<sequence>MEKIKNNINTAMAKKNADLVLKNASIINVFTQKIEINDIAINADTIIGIGNYDGICEIDCSGLFVAPGFIDAHVHIESSMVTPEIFSDLVIKRGVTSIIADPHEIANVLGEEGIEFMLQNSTKGDIDTFFMLPSCVPALEFEDNGAVLKADDLNRFMDNPKILGLGEVMDVNAVIACNENMLQKIMMVCKHHKNIDGHCPKVSIAELNAYLCSGISTDHECSNVDEALEKVRLGMYVMLREGSAARNLMDLLPAVNSKNYHRFLFCTDDRHIEDIMKDGSIDNCIRIAIREGLDPIKAYTIASFNTANCYNLRDRGAIAPGFKADLVIFEDIKKLEIKDVIKNGKIYSNKETYSTVINKKSVQLDFIKDDLFHIEAIGEKVNVIKVKPGSLETTKEKRKISIENGLIKKVEEEGEVINKIAVIERHKNSGKHCIGFIEGLGLRGASIAQTIAHDSHNIIVVGDNDKDMEIAVNSIISKDGGIVIVSNGKLLNFLRLPIGGLMTGERPEIVIDKISNLSLLARKHGIKKEIDPFLTLAFMALPVIPYFKITARGLFDFSSFRFIDLFAI</sequence>
<dbReference type="PANTHER" id="PTHR11113:SF2">
    <property type="entry name" value="ADENINE DEAMINASE"/>
    <property type="match status" value="1"/>
</dbReference>
<comment type="similarity">
    <text evidence="2 8">Belongs to the metallo-dependent hydrolases superfamily. Adenine deaminase family.</text>
</comment>
<evidence type="ECO:0000313" key="11">
    <source>
        <dbReference type="EMBL" id="MBF7811248.1"/>
    </source>
</evidence>
<dbReference type="Gene3D" id="3.20.20.140">
    <property type="entry name" value="Metal-dependent hydrolases"/>
    <property type="match status" value="1"/>
</dbReference>
<dbReference type="AlphaFoldDB" id="A0AAE2RWM6"/>
<name>A0AAE2RWM6_CLOBE</name>
<dbReference type="HAMAP" id="MF_01518">
    <property type="entry name" value="Adenine_deamin"/>
    <property type="match status" value="1"/>
</dbReference>
<keyword evidence="5 8" id="KW-0464">Manganese</keyword>
<dbReference type="PANTHER" id="PTHR11113">
    <property type="entry name" value="N-ACETYLGLUCOSAMINE-6-PHOSPHATE DEACETYLASE"/>
    <property type="match status" value="1"/>
</dbReference>
<evidence type="ECO:0000256" key="6">
    <source>
        <dbReference type="ARBA" id="ARBA00047720"/>
    </source>
</evidence>
<feature type="domain" description="Amidohydrolase-related" evidence="9">
    <location>
        <begin position="64"/>
        <end position="346"/>
    </location>
</feature>
<gene>
    <name evidence="8 11" type="primary">ade</name>
    <name evidence="11" type="ORF">IS491_21750</name>
</gene>
<evidence type="ECO:0000313" key="12">
    <source>
        <dbReference type="Proteomes" id="UP000631418"/>
    </source>
</evidence>
<dbReference type="GO" id="GO:0000034">
    <property type="term" value="F:adenine deaminase activity"/>
    <property type="evidence" value="ECO:0007669"/>
    <property type="project" value="UniProtKB-UniRule"/>
</dbReference>
<dbReference type="OMA" id="TDHECFT"/>
<dbReference type="CDD" id="cd01295">
    <property type="entry name" value="AdeC"/>
    <property type="match status" value="1"/>
</dbReference>
<evidence type="ECO:0000256" key="8">
    <source>
        <dbReference type="HAMAP-Rule" id="MF_01518"/>
    </source>
</evidence>
<dbReference type="InterPro" id="IPR026912">
    <property type="entry name" value="Adenine_deam_C"/>
</dbReference>
<dbReference type="Pfam" id="PF01979">
    <property type="entry name" value="Amidohydro_1"/>
    <property type="match status" value="1"/>
</dbReference>
<dbReference type="RefSeq" id="WP_012058206.1">
    <property type="nucleotide sequence ID" value="NZ_CP073279.1"/>
</dbReference>
<evidence type="ECO:0000259" key="9">
    <source>
        <dbReference type="Pfam" id="PF01979"/>
    </source>
</evidence>
<comment type="caution">
    <text evidence="11">The sequence shown here is derived from an EMBL/GenBank/DDBJ whole genome shotgun (WGS) entry which is preliminary data.</text>
</comment>
<feature type="domain" description="Adenine deaminase C-terminal" evidence="10">
    <location>
        <begin position="392"/>
        <end position="560"/>
    </location>
</feature>
<accession>A0AAE2RWM6</accession>
<dbReference type="InterPro" id="IPR032466">
    <property type="entry name" value="Metal_Hydrolase"/>
</dbReference>
<keyword evidence="4 8" id="KW-0378">Hydrolase</keyword>
<proteinExistence type="inferred from homology"/>
<dbReference type="InterPro" id="IPR006679">
    <property type="entry name" value="Adenine_deam"/>
</dbReference>
<organism evidence="11 12">
    <name type="scientific">Clostridium beijerinckii</name>
    <name type="common">Clostridium MP</name>
    <dbReference type="NCBI Taxonomy" id="1520"/>
    <lineage>
        <taxon>Bacteria</taxon>
        <taxon>Bacillati</taxon>
        <taxon>Bacillota</taxon>
        <taxon>Clostridia</taxon>
        <taxon>Eubacteriales</taxon>
        <taxon>Clostridiaceae</taxon>
        <taxon>Clostridium</taxon>
    </lineage>
</organism>
<dbReference type="Pfam" id="PF13382">
    <property type="entry name" value="Adenine_deam_C"/>
    <property type="match status" value="1"/>
</dbReference>
<dbReference type="FunFam" id="3.20.20.140:FF:000016">
    <property type="entry name" value="Adenine deaminase"/>
    <property type="match status" value="1"/>
</dbReference>
<evidence type="ECO:0000256" key="7">
    <source>
        <dbReference type="ARBA" id="ARBA00069718"/>
    </source>
</evidence>
<dbReference type="GO" id="GO:0006146">
    <property type="term" value="P:adenine catabolic process"/>
    <property type="evidence" value="ECO:0007669"/>
    <property type="project" value="InterPro"/>
</dbReference>
<evidence type="ECO:0000256" key="4">
    <source>
        <dbReference type="ARBA" id="ARBA00022801"/>
    </source>
</evidence>
<dbReference type="SUPFAM" id="SSF51556">
    <property type="entry name" value="Metallo-dependent hydrolases"/>
    <property type="match status" value="1"/>
</dbReference>
<dbReference type="InterPro" id="IPR011059">
    <property type="entry name" value="Metal-dep_hydrolase_composite"/>
</dbReference>
<dbReference type="Gene3D" id="2.30.40.10">
    <property type="entry name" value="Urease, subunit C, domain 1"/>
    <property type="match status" value="1"/>
</dbReference>
<dbReference type="EC" id="3.5.4.2" evidence="3 8"/>
<dbReference type="EMBL" id="JADOEF010000001">
    <property type="protein sequence ID" value="MBF7811248.1"/>
    <property type="molecule type" value="Genomic_DNA"/>
</dbReference>
<evidence type="ECO:0000256" key="1">
    <source>
        <dbReference type="ARBA" id="ARBA00001936"/>
    </source>
</evidence>
<reference evidence="11" key="1">
    <citation type="submission" date="2020-11" db="EMBL/GenBank/DDBJ databases">
        <authorList>
            <person name="Thieme N."/>
            <person name="Liebl W."/>
            <person name="Zverlov V."/>
        </authorList>
    </citation>
    <scope>NUCLEOTIDE SEQUENCE</scope>
    <source>
        <strain evidence="11">NT08</strain>
    </source>
</reference>
<evidence type="ECO:0000259" key="10">
    <source>
        <dbReference type="Pfam" id="PF13382"/>
    </source>
</evidence>